<name>A0A235ELP3_9BURK</name>
<dbReference type="PANTHER" id="PTHR36444:SF2">
    <property type="entry name" value="TRANSCRIPTIONAL REGULATOR PROTEIN YOBU-RELATED"/>
    <property type="match status" value="1"/>
</dbReference>
<dbReference type="Gene3D" id="3.20.80.10">
    <property type="entry name" value="Regulatory factor, effector binding domain"/>
    <property type="match status" value="1"/>
</dbReference>
<dbReference type="EMBL" id="NOIG01000008">
    <property type="protein sequence ID" value="OYD49944.1"/>
    <property type="molecule type" value="Genomic_DNA"/>
</dbReference>
<dbReference type="InterPro" id="IPR053182">
    <property type="entry name" value="YobU-like_regulator"/>
</dbReference>
<dbReference type="OrthoDB" id="3173400at2"/>
<dbReference type="SMART" id="SM00871">
    <property type="entry name" value="AraC_E_bind"/>
    <property type="match status" value="1"/>
</dbReference>
<sequence>MTQTTTPTPLRIPAFSVAGIAVRTRNSEEMNPAVARLGGLWNRFFSQSWERKLPSRGDDGRIFGVYSGYESNEHGAFDVTAGVAVAEPELVQKTVPGAHRVDIEAGDYLVFSGEGDMPQMVIDTWVRIWHYFAENPQVRRRFGTDFEAYEGPDKVAIHVGVVL</sequence>
<dbReference type="PANTHER" id="PTHR36444">
    <property type="entry name" value="TRANSCRIPTIONAL REGULATOR PROTEIN YOBU-RELATED"/>
    <property type="match status" value="1"/>
</dbReference>
<dbReference type="InterPro" id="IPR029441">
    <property type="entry name" value="Cass2"/>
</dbReference>
<feature type="domain" description="AraC effector-binding" evidence="1">
    <location>
        <begin position="5"/>
        <end position="162"/>
    </location>
</feature>
<keyword evidence="3" id="KW-1185">Reference proteome</keyword>
<dbReference type="AlphaFoldDB" id="A0A235ELP3"/>
<dbReference type="Pfam" id="PF14526">
    <property type="entry name" value="Cass2"/>
    <property type="match status" value="1"/>
</dbReference>
<proteinExistence type="predicted"/>
<evidence type="ECO:0000313" key="2">
    <source>
        <dbReference type="EMBL" id="OYD49944.1"/>
    </source>
</evidence>
<protein>
    <submittedName>
        <fullName evidence="2">AraC family transcriptional regulator</fullName>
    </submittedName>
</protein>
<organism evidence="2 3">
    <name type="scientific">Acidovorax kalamii</name>
    <dbReference type="NCBI Taxonomy" id="2004485"/>
    <lineage>
        <taxon>Bacteria</taxon>
        <taxon>Pseudomonadati</taxon>
        <taxon>Pseudomonadota</taxon>
        <taxon>Betaproteobacteria</taxon>
        <taxon>Burkholderiales</taxon>
        <taxon>Comamonadaceae</taxon>
        <taxon>Acidovorax</taxon>
    </lineage>
</organism>
<evidence type="ECO:0000313" key="3">
    <source>
        <dbReference type="Proteomes" id="UP000215441"/>
    </source>
</evidence>
<dbReference type="Proteomes" id="UP000215441">
    <property type="component" value="Unassembled WGS sequence"/>
</dbReference>
<dbReference type="SUPFAM" id="SSF55136">
    <property type="entry name" value="Probable bacterial effector-binding domain"/>
    <property type="match status" value="1"/>
</dbReference>
<gene>
    <name evidence="2" type="ORF">CBY09_13455</name>
</gene>
<accession>A0A235ELP3</accession>
<dbReference type="InterPro" id="IPR011256">
    <property type="entry name" value="Reg_factor_effector_dom_sf"/>
</dbReference>
<reference evidence="2 3" key="1">
    <citation type="submission" date="2017-07" db="EMBL/GenBank/DDBJ databases">
        <title>Acidovorax KNDSW TSA 6 genome sequence and assembly.</title>
        <authorList>
            <person name="Mayilraj S."/>
        </authorList>
    </citation>
    <scope>NUCLEOTIDE SEQUENCE [LARGE SCALE GENOMIC DNA]</scope>
    <source>
        <strain evidence="2 3">KNDSW-TSA6</strain>
    </source>
</reference>
<evidence type="ECO:0000259" key="1">
    <source>
        <dbReference type="SMART" id="SM00871"/>
    </source>
</evidence>
<dbReference type="RefSeq" id="WP_094290099.1">
    <property type="nucleotide sequence ID" value="NZ_JAMXHW010000028.1"/>
</dbReference>
<dbReference type="InterPro" id="IPR010499">
    <property type="entry name" value="AraC_E-bd"/>
</dbReference>
<comment type="caution">
    <text evidence="2">The sequence shown here is derived from an EMBL/GenBank/DDBJ whole genome shotgun (WGS) entry which is preliminary data.</text>
</comment>